<protein>
    <recommendedName>
        <fullName evidence="1">Flagellar motor switch protein FliN-like C-terminal domain-containing protein</fullName>
    </recommendedName>
</protein>
<dbReference type="InterPro" id="IPR001543">
    <property type="entry name" value="FliN-like_C"/>
</dbReference>
<feature type="domain" description="Flagellar motor switch protein FliN-like C-terminal" evidence="1">
    <location>
        <begin position="264"/>
        <end position="329"/>
    </location>
</feature>
<dbReference type="EMBL" id="JAADJU010000001">
    <property type="protein sequence ID" value="NMP25392.1"/>
    <property type="molecule type" value="Genomic_DNA"/>
</dbReference>
<dbReference type="SUPFAM" id="SSF101801">
    <property type="entry name" value="Surface presentation of antigens (SPOA)"/>
    <property type="match status" value="1"/>
</dbReference>
<accession>A0A848MEC6</accession>
<reference evidence="2 3" key="1">
    <citation type="submission" date="2020-01" db="EMBL/GenBank/DDBJ databases">
        <authorList>
            <person name="Lee S.D."/>
        </authorList>
    </citation>
    <scope>NUCLEOTIDE SEQUENCE [LARGE SCALE GENOMIC DNA]</scope>
    <source>
        <strain evidence="2 3">SAP-1</strain>
    </source>
</reference>
<organism evidence="2 3">
    <name type="scientific">Rouxiella aceris</name>
    <dbReference type="NCBI Taxonomy" id="2703884"/>
    <lineage>
        <taxon>Bacteria</taxon>
        <taxon>Pseudomonadati</taxon>
        <taxon>Pseudomonadota</taxon>
        <taxon>Gammaproteobacteria</taxon>
        <taxon>Enterobacterales</taxon>
        <taxon>Yersiniaceae</taxon>
        <taxon>Rouxiella</taxon>
    </lineage>
</organism>
<dbReference type="RefSeq" id="WP_169401100.1">
    <property type="nucleotide sequence ID" value="NZ_JAADJU010000001.1"/>
</dbReference>
<dbReference type="Gene3D" id="2.30.330.10">
    <property type="entry name" value="SpoA-like"/>
    <property type="match status" value="1"/>
</dbReference>
<proteinExistence type="predicted"/>
<reference evidence="2 3" key="2">
    <citation type="submission" date="2020-06" db="EMBL/GenBank/DDBJ databases">
        <title>Polyphasic characterization of a Rahnella strain isolated from tree sap.</title>
        <authorList>
            <person name="Kim I.S."/>
        </authorList>
    </citation>
    <scope>NUCLEOTIDE SEQUENCE [LARGE SCALE GENOMIC DNA]</scope>
    <source>
        <strain evidence="2 3">SAP-1</strain>
    </source>
</reference>
<gene>
    <name evidence="2" type="ORF">GW590_00610</name>
</gene>
<keyword evidence="3" id="KW-1185">Reference proteome</keyword>
<name>A0A848MEC6_9GAMM</name>
<evidence type="ECO:0000259" key="1">
    <source>
        <dbReference type="Pfam" id="PF01052"/>
    </source>
</evidence>
<dbReference type="Pfam" id="PF01052">
    <property type="entry name" value="FliMN_C"/>
    <property type="match status" value="1"/>
</dbReference>
<evidence type="ECO:0000313" key="2">
    <source>
        <dbReference type="EMBL" id="NMP25392.1"/>
    </source>
</evidence>
<comment type="caution">
    <text evidence="2">The sequence shown here is derived from an EMBL/GenBank/DDBJ whole genome shotgun (WGS) entry which is preliminary data.</text>
</comment>
<sequence length="344" mass="38405">MKPRILKKQSREEYNCRHIIGNGITYHYQLGDEQGRLTLTFSESPFPEKYHSVQCAYGVMHFSALEPVLNLLADCPGLLLPLAENDWYWPLFNHAISRDLQPLLGELCLIEDIRANRQVILHLQLSLGQNKTSSLLSLSVNTLALLIHQPGWRANTLAINKDLNLACPLLLARVTLSNGRLQSIKAGDFILFTSQHIATSGQGEICLGNMRLRGKIQSSQPNMKFAISHVDCVSPSPGHHHEDPGDIAFTLENEINHMENNTFSELPLELTVRCGTFNVTLDELKKIGVGSSLLISQAQLDQATLYYQDTALARGELVDIEGSLGLQIKLIMPGWQHNESRNIK</sequence>
<dbReference type="AlphaFoldDB" id="A0A848MEC6"/>
<dbReference type="InterPro" id="IPR036429">
    <property type="entry name" value="SpoA-like_sf"/>
</dbReference>
<evidence type="ECO:0000313" key="3">
    <source>
        <dbReference type="Proteomes" id="UP000585363"/>
    </source>
</evidence>
<dbReference type="Proteomes" id="UP000585363">
    <property type="component" value="Unassembled WGS sequence"/>
</dbReference>